<feature type="signal peptide" evidence="2">
    <location>
        <begin position="1"/>
        <end position="19"/>
    </location>
</feature>
<feature type="region of interest" description="Disordered" evidence="1">
    <location>
        <begin position="748"/>
        <end position="772"/>
    </location>
</feature>
<reference evidence="3" key="1">
    <citation type="submission" date="2023-06" db="EMBL/GenBank/DDBJ databases">
        <title>Black Yeasts Isolated from many extreme environments.</title>
        <authorList>
            <person name="Coleine C."/>
            <person name="Stajich J.E."/>
            <person name="Selbmann L."/>
        </authorList>
    </citation>
    <scope>NUCLEOTIDE SEQUENCE</scope>
    <source>
        <strain evidence="3">CCFEE 5200</strain>
    </source>
</reference>
<keyword evidence="2" id="KW-0732">Signal</keyword>
<dbReference type="EMBL" id="JAUJLE010000743">
    <property type="protein sequence ID" value="KAK0951015.1"/>
    <property type="molecule type" value="Genomic_DNA"/>
</dbReference>
<evidence type="ECO:0000313" key="4">
    <source>
        <dbReference type="Proteomes" id="UP001175353"/>
    </source>
</evidence>
<organism evidence="3 4">
    <name type="scientific">Friedmanniomyces endolithicus</name>
    <dbReference type="NCBI Taxonomy" id="329885"/>
    <lineage>
        <taxon>Eukaryota</taxon>
        <taxon>Fungi</taxon>
        <taxon>Dikarya</taxon>
        <taxon>Ascomycota</taxon>
        <taxon>Pezizomycotina</taxon>
        <taxon>Dothideomycetes</taxon>
        <taxon>Dothideomycetidae</taxon>
        <taxon>Mycosphaerellales</taxon>
        <taxon>Teratosphaeriaceae</taxon>
        <taxon>Friedmanniomyces</taxon>
    </lineage>
</organism>
<evidence type="ECO:0000256" key="2">
    <source>
        <dbReference type="SAM" id="SignalP"/>
    </source>
</evidence>
<gene>
    <name evidence="3" type="ORF">LTR91_025261</name>
</gene>
<feature type="compositionally biased region" description="Polar residues" evidence="1">
    <location>
        <begin position="761"/>
        <end position="772"/>
    </location>
</feature>
<dbReference type="Proteomes" id="UP001175353">
    <property type="component" value="Unassembled WGS sequence"/>
</dbReference>
<proteinExistence type="predicted"/>
<feature type="chain" id="PRO_5042969937" evidence="2">
    <location>
        <begin position="20"/>
        <end position="1306"/>
    </location>
</feature>
<comment type="caution">
    <text evidence="3">The sequence shown here is derived from an EMBL/GenBank/DDBJ whole genome shotgun (WGS) entry which is preliminary data.</text>
</comment>
<accession>A0AAN6H163</accession>
<sequence length="1306" mass="128580">MLTSVLVVALGTVVCSASAGPENAGYHGVLKAREYGNSTVNATTTSSKSSSYSTVDLTSTSDSTVSAATTSSVPSSYITSDSTSTSNTAVTTTASSSASTSSIAVGTTSTGDTALNATATSSNTTSYITVDITSTVTYTTSYGTDSGGIPTFAANGTGSANITGLAAASSCNAAKWDWVGNSGLAFVSNTTVATSRLTLITTIIRSDWTVTSLTNSQVYTLCDGYPRLNGTTSITGIDTTPASISTVFFTTTTPVSRNVSAPTCVIGSSACAVLQSEYTAASIAYSNYVVSGYSATLTISAPPYATSPICGRATIPPFQMMTEAPAACAVNTASLQLLYWPVATIGGDLCHGNGSTVTATPTIPGQPNTVLYMNTTLTSPTVYMQFKNVFAIGTDYVAKSSFQNTLLPLAPTAVSSRCGLVGGGFGPLQSMDYADLNQPVPASAYRCQPKCFTNDQLPENWQTPYTKYATENRCSTIWNDYNPALSVPTEFATVFPSAGFINSDLPGLACTFILDPDGGNIFFDPPSALTQAQTAAGPSIPTGGAGQTTTDHQTHHTLPVVALSSTTLAQGPSVPTVSAEPLRLSTISGTDYAISITQFSLYPVALSSTSSAEEPSVPVASVSSGTAADRAPASSASRTGHHSPLVPQALSSQSDPPQGPAVPTASSSADSPVQVPAAQPNSEPNGQAVPTSSVGVGGVIVSYIVPAAIPAPASTTSAGIGGIIASVLGVTRSTASNPAVAASSIDPEYPAAQKPAPGNTDPGSQTSSPQTATVGGQAFTVKPAANDPSAVVVANGATTATLAPGATTVIGNQHISAPSSGGVVVGSGSGAATLAPAASPADPAGSGPARLPAITAGNSVVTPDNTASQYVVGSQTLAPGSSAIVVSGTTYSLAPSGTALVANGVTQALPSAGPASSGPSYFIAGGQTLSQDSSSNVVVAGQTLHPGSQTVIAGTTYSLAPSATALAVNGITQSLHPGSSASAALPYFTAGGQTLTQDSSSNLVIAGQTLHPSSQTVIAGTTYSLAPSATALAVNGVTQSLHPGSSASATVPYFTAGGQTLTQDSSSNLIIAGQTLHPGSQAVLSGTTYSLAPSGSALVVNGVTQAPHSLAAPTGGAVVFTINGQTLTEDASSNIVLPGGQTVHPGSQTVVAGTTYSLAPSGSALIINGLTQSAHTAPTGAAAGFFTLPNSQTRAEDASSNLLLPGGQTLRPGSSATVIGGTTYSLAPSGSALVVNGATQTLRPAAGPATSALAGISAASGSSVGGSSVASTSKSSAALGRGSCPRGGGVAVVVFAAVVGVVGLGL</sequence>
<keyword evidence="4" id="KW-1185">Reference proteome</keyword>
<name>A0AAN6H163_9PEZI</name>
<evidence type="ECO:0000256" key="1">
    <source>
        <dbReference type="SAM" id="MobiDB-lite"/>
    </source>
</evidence>
<protein>
    <submittedName>
        <fullName evidence="3">Uncharacterized protein</fullName>
    </submittedName>
</protein>
<feature type="region of interest" description="Disordered" evidence="1">
    <location>
        <begin position="532"/>
        <end position="552"/>
    </location>
</feature>
<feature type="compositionally biased region" description="Low complexity" evidence="1">
    <location>
        <begin position="610"/>
        <end position="638"/>
    </location>
</feature>
<evidence type="ECO:0000313" key="3">
    <source>
        <dbReference type="EMBL" id="KAK0951015.1"/>
    </source>
</evidence>
<feature type="compositionally biased region" description="Polar residues" evidence="1">
    <location>
        <begin position="679"/>
        <end position="690"/>
    </location>
</feature>
<feature type="region of interest" description="Disordered" evidence="1">
    <location>
        <begin position="610"/>
        <end position="690"/>
    </location>
</feature>